<dbReference type="Pfam" id="PF03781">
    <property type="entry name" value="FGE-sulfatase"/>
    <property type="match status" value="1"/>
</dbReference>
<proteinExistence type="predicted"/>
<protein>
    <submittedName>
        <fullName evidence="3">Gliding motility-associated lipoprotein GldK</fullName>
    </submittedName>
</protein>
<dbReference type="InterPro" id="IPR016187">
    <property type="entry name" value="CTDL_fold"/>
</dbReference>
<dbReference type="SUPFAM" id="SSF56436">
    <property type="entry name" value="C-type lectin-like"/>
    <property type="match status" value="1"/>
</dbReference>
<dbReference type="PANTHER" id="PTHR23150">
    <property type="entry name" value="SULFATASE MODIFYING FACTOR 1, 2"/>
    <property type="match status" value="1"/>
</dbReference>
<accession>A0A0S3EWX7</accession>
<dbReference type="InterPro" id="IPR051043">
    <property type="entry name" value="Sulfatase_Mod_Factor_Kinase"/>
</dbReference>
<dbReference type="Gene3D" id="3.90.1580.10">
    <property type="entry name" value="paralog of FGE (formylglycine-generating enzyme)"/>
    <property type="match status" value="1"/>
</dbReference>
<dbReference type="KEGG" id="sbd:ATN00_05575"/>
<dbReference type="GO" id="GO:0120147">
    <property type="term" value="F:formylglycine-generating oxidase activity"/>
    <property type="evidence" value="ECO:0007669"/>
    <property type="project" value="TreeGrafter"/>
</dbReference>
<keyword evidence="3" id="KW-0449">Lipoprotein</keyword>
<dbReference type="InterPro" id="IPR005532">
    <property type="entry name" value="SUMF_dom"/>
</dbReference>
<dbReference type="InterPro" id="IPR042095">
    <property type="entry name" value="SUMF_sf"/>
</dbReference>
<feature type="region of interest" description="Disordered" evidence="1">
    <location>
        <begin position="240"/>
        <end position="272"/>
    </location>
</feature>
<keyword evidence="4" id="KW-1185">Reference proteome</keyword>
<feature type="domain" description="Sulfatase-modifying factor enzyme-like" evidence="2">
    <location>
        <begin position="13"/>
        <end position="314"/>
    </location>
</feature>
<sequence>MPVQIEPQANDRPGMTFIAGDAFWMGSDEHYPEEAPARQVRVDDFWIDTLPVTNRQFKQFVATTGYVTLAEMAPDPADYPDASPHMLRAGSSLFVPPEKKVSLSNSLQWWTFCFGADWRHPAGPDSSIDALLDHPVVHIAYADASAYATWVGKDLPTEAEWEFAARGGLDRAAFAWGDALTPDGKMMANYWQGAFPTENLMTDGYAGTSPVGAFPPNGYGLYDMIGNVWEWTADWYSAGAKGKDSPSCCIPSNPRGGDERGSHDPSDPGAAFPRKTLKGGSHLCAENYCQRYRPAARYPQTIDTSTSHIGFRCVVR</sequence>
<dbReference type="OrthoDB" id="9768004at2"/>
<evidence type="ECO:0000256" key="1">
    <source>
        <dbReference type="SAM" id="MobiDB-lite"/>
    </source>
</evidence>
<evidence type="ECO:0000259" key="2">
    <source>
        <dbReference type="Pfam" id="PF03781"/>
    </source>
</evidence>
<name>A0A0S3EWX7_9SPHN</name>
<reference evidence="3 4" key="1">
    <citation type="submission" date="2015-11" db="EMBL/GenBank/DDBJ databases">
        <title>A Two-component Flavoprotein Monooxygenase System MeaXY Responsible for para-Hydroxylation of 2-Methyl-6-ethylaniline and 2,6-Diethylaniline in Sphingobium baderi DE-13.</title>
        <authorList>
            <person name="Cheng M."/>
            <person name="Meng Q."/>
            <person name="Yang Y."/>
            <person name="Chu C."/>
            <person name="Yan X."/>
            <person name="He J."/>
            <person name="Li S."/>
        </authorList>
    </citation>
    <scope>NUCLEOTIDE SEQUENCE [LARGE SCALE GENOMIC DNA]</scope>
    <source>
        <strain evidence="3 4">DE-13</strain>
    </source>
</reference>
<evidence type="ECO:0000313" key="4">
    <source>
        <dbReference type="Proteomes" id="UP000056968"/>
    </source>
</evidence>
<feature type="compositionally biased region" description="Basic and acidic residues" evidence="1">
    <location>
        <begin position="256"/>
        <end position="266"/>
    </location>
</feature>
<evidence type="ECO:0000313" key="3">
    <source>
        <dbReference type="EMBL" id="ALR19858.1"/>
    </source>
</evidence>
<dbReference type="Proteomes" id="UP000056968">
    <property type="component" value="Chromosome"/>
</dbReference>
<dbReference type="EMBL" id="CP013264">
    <property type="protein sequence ID" value="ALR19858.1"/>
    <property type="molecule type" value="Genomic_DNA"/>
</dbReference>
<dbReference type="AlphaFoldDB" id="A0A0S3EWX7"/>
<dbReference type="STRING" id="1332080.ATN00_05575"/>
<organism evidence="3 4">
    <name type="scientific">Sphingobium baderi</name>
    <dbReference type="NCBI Taxonomy" id="1332080"/>
    <lineage>
        <taxon>Bacteria</taxon>
        <taxon>Pseudomonadati</taxon>
        <taxon>Pseudomonadota</taxon>
        <taxon>Alphaproteobacteria</taxon>
        <taxon>Sphingomonadales</taxon>
        <taxon>Sphingomonadaceae</taxon>
        <taxon>Sphingobium</taxon>
    </lineage>
</organism>
<gene>
    <name evidence="3" type="ORF">ATN00_05575</name>
</gene>
<dbReference type="PANTHER" id="PTHR23150:SF19">
    <property type="entry name" value="FORMYLGLYCINE-GENERATING ENZYME"/>
    <property type="match status" value="1"/>
</dbReference>